<proteinExistence type="predicted"/>
<accession>A0ABR0Q861</accession>
<keyword evidence="3" id="KW-1185">Reference proteome</keyword>
<feature type="compositionally biased region" description="Basic and acidic residues" evidence="1">
    <location>
        <begin position="1"/>
        <end position="11"/>
    </location>
</feature>
<reference evidence="2 3" key="1">
    <citation type="submission" date="2023-03" db="EMBL/GenBank/DDBJ databases">
        <title>WGS of Gossypium arboreum.</title>
        <authorList>
            <person name="Yu D."/>
        </authorList>
    </citation>
    <scope>NUCLEOTIDE SEQUENCE [LARGE SCALE GENOMIC DNA]</scope>
    <source>
        <tissue evidence="2">Leaf</tissue>
    </source>
</reference>
<comment type="caution">
    <text evidence="2">The sequence shown here is derived from an EMBL/GenBank/DDBJ whole genome shotgun (WGS) entry which is preliminary data.</text>
</comment>
<sequence length="102" mass="11365">MRPFKSKDNGWKGEPINNTHAITNPNRASDDAYTIAPSDYARCAIVTEGTTRGTIGELNSFLIPIALWDLSRLHSFYMGDANTSAIFVLSRWVIFPTLTTRS</sequence>
<gene>
    <name evidence="2" type="ORF">PVK06_011183</name>
</gene>
<dbReference type="Proteomes" id="UP001358586">
    <property type="component" value="Chromosome 4"/>
</dbReference>
<evidence type="ECO:0000313" key="3">
    <source>
        <dbReference type="Proteomes" id="UP001358586"/>
    </source>
</evidence>
<protein>
    <submittedName>
        <fullName evidence="2">Uncharacterized protein</fullName>
    </submittedName>
</protein>
<feature type="region of interest" description="Disordered" evidence="1">
    <location>
        <begin position="1"/>
        <end position="25"/>
    </location>
</feature>
<evidence type="ECO:0000256" key="1">
    <source>
        <dbReference type="SAM" id="MobiDB-lite"/>
    </source>
</evidence>
<dbReference type="EMBL" id="JARKNE010000004">
    <property type="protein sequence ID" value="KAK5835494.1"/>
    <property type="molecule type" value="Genomic_DNA"/>
</dbReference>
<name>A0ABR0Q861_GOSAR</name>
<evidence type="ECO:0000313" key="2">
    <source>
        <dbReference type="EMBL" id="KAK5835494.1"/>
    </source>
</evidence>
<feature type="compositionally biased region" description="Polar residues" evidence="1">
    <location>
        <begin position="16"/>
        <end position="25"/>
    </location>
</feature>
<organism evidence="2 3">
    <name type="scientific">Gossypium arboreum</name>
    <name type="common">Tree cotton</name>
    <name type="synonym">Gossypium nanking</name>
    <dbReference type="NCBI Taxonomy" id="29729"/>
    <lineage>
        <taxon>Eukaryota</taxon>
        <taxon>Viridiplantae</taxon>
        <taxon>Streptophyta</taxon>
        <taxon>Embryophyta</taxon>
        <taxon>Tracheophyta</taxon>
        <taxon>Spermatophyta</taxon>
        <taxon>Magnoliopsida</taxon>
        <taxon>eudicotyledons</taxon>
        <taxon>Gunneridae</taxon>
        <taxon>Pentapetalae</taxon>
        <taxon>rosids</taxon>
        <taxon>malvids</taxon>
        <taxon>Malvales</taxon>
        <taxon>Malvaceae</taxon>
        <taxon>Malvoideae</taxon>
        <taxon>Gossypium</taxon>
    </lineage>
</organism>